<organism evidence="2">
    <name type="scientific">Heterosigma akashiwo</name>
    <name type="common">Chromophytic alga</name>
    <name type="synonym">Heterosigma carterae</name>
    <dbReference type="NCBI Taxonomy" id="2829"/>
    <lineage>
        <taxon>Eukaryota</taxon>
        <taxon>Sar</taxon>
        <taxon>Stramenopiles</taxon>
        <taxon>Ochrophyta</taxon>
        <taxon>Raphidophyceae</taxon>
        <taxon>Chattonellales</taxon>
        <taxon>Chattonellaceae</taxon>
        <taxon>Heterosigma</taxon>
    </lineage>
</organism>
<gene>
    <name evidence="2" type="ORF">HAKA00212_LOCUS20921</name>
</gene>
<dbReference type="AlphaFoldDB" id="A0A6V1UNI6"/>
<accession>A0A6V1UNI6</accession>
<reference evidence="2" key="1">
    <citation type="submission" date="2021-01" db="EMBL/GenBank/DDBJ databases">
        <authorList>
            <person name="Corre E."/>
            <person name="Pelletier E."/>
            <person name="Niang G."/>
            <person name="Scheremetjew M."/>
            <person name="Finn R."/>
            <person name="Kale V."/>
            <person name="Holt S."/>
            <person name="Cochrane G."/>
            <person name="Meng A."/>
            <person name="Brown T."/>
            <person name="Cohen L."/>
        </authorList>
    </citation>
    <scope>NUCLEOTIDE SEQUENCE</scope>
    <source>
        <strain evidence="2">CCMP3107</strain>
    </source>
</reference>
<proteinExistence type="predicted"/>
<keyword evidence="1" id="KW-0812">Transmembrane</keyword>
<protein>
    <submittedName>
        <fullName evidence="2">Uncharacterized protein</fullName>
    </submittedName>
</protein>
<evidence type="ECO:0000313" key="2">
    <source>
        <dbReference type="EMBL" id="CAE0642065.1"/>
    </source>
</evidence>
<dbReference type="GO" id="GO:0009535">
    <property type="term" value="C:chloroplast thylakoid membrane"/>
    <property type="evidence" value="ECO:0007669"/>
    <property type="project" value="TreeGrafter"/>
</dbReference>
<dbReference type="PANTHER" id="PTHR36761">
    <property type="entry name" value="ORF03 PROTEIN"/>
    <property type="match status" value="1"/>
</dbReference>
<keyword evidence="1" id="KW-0472">Membrane</keyword>
<feature type="transmembrane region" description="Helical" evidence="1">
    <location>
        <begin position="293"/>
        <end position="310"/>
    </location>
</feature>
<keyword evidence="1" id="KW-1133">Transmembrane helix</keyword>
<dbReference type="EMBL" id="HBIU01046591">
    <property type="protein sequence ID" value="CAE0642065.1"/>
    <property type="molecule type" value="Transcribed_RNA"/>
</dbReference>
<sequence length="312" mass="35499">MMGLVRSLAAVTFGACCFCLISAFYAPPRKDGLLQHLDRRPYIGPQLRRRVFLTPVLLQKNGEGEKNDDELIPYDLSKPMDLEKELDLIDDITMGRSEMERDQVKVYGAWLDADIAGRKAGDNRKIKAKLASGERLAPEERGEIFFEEAVKAMNRGRYAESVALIEQAVRYAGRESTRGGGFRLWLAQAVYAQGRREGAREGLKALGTHPDSNIRRVAAELLYIYEAPEIKLTKDDFVEFPDMSTITEKFDRKAFRQGEMSKGSYSNYKEKEPVYYDWDAERPVLEPNDTRNFITFVIFSIFSAGYFAVLSQ</sequence>
<dbReference type="PANTHER" id="PTHR36761:SF2">
    <property type="entry name" value="ORF03 PROTEIN"/>
    <property type="match status" value="1"/>
</dbReference>
<name>A0A6V1UNI6_HETAK</name>
<evidence type="ECO:0000256" key="1">
    <source>
        <dbReference type="SAM" id="Phobius"/>
    </source>
</evidence>